<dbReference type="PROSITE" id="PS51257">
    <property type="entry name" value="PROKAR_LIPOPROTEIN"/>
    <property type="match status" value="1"/>
</dbReference>
<dbReference type="Proteomes" id="UP000183257">
    <property type="component" value="Unassembled WGS sequence"/>
</dbReference>
<dbReference type="STRING" id="76595.SAMN05660313_02537"/>
<gene>
    <name evidence="1" type="ORF">SAMN05660313_02537</name>
</gene>
<proteinExistence type="predicted"/>
<accession>A0A1K1QAK4</accession>
<reference evidence="2" key="1">
    <citation type="submission" date="2016-11" db="EMBL/GenBank/DDBJ databases">
        <authorList>
            <person name="Varghese N."/>
            <person name="Submissions S."/>
        </authorList>
    </citation>
    <scope>NUCLEOTIDE SEQUENCE [LARGE SCALE GENOMIC DNA]</scope>
    <source>
        <strain evidence="2">DSM 24786</strain>
    </source>
</reference>
<keyword evidence="2" id="KW-1185">Reference proteome</keyword>
<evidence type="ECO:0000313" key="1">
    <source>
        <dbReference type="EMBL" id="SFW56968.1"/>
    </source>
</evidence>
<dbReference type="EMBL" id="FPIY01000003">
    <property type="protein sequence ID" value="SFW56968.1"/>
    <property type="molecule type" value="Genomic_DNA"/>
</dbReference>
<evidence type="ECO:0000313" key="2">
    <source>
        <dbReference type="Proteomes" id="UP000183257"/>
    </source>
</evidence>
<dbReference type="RefSeq" id="WP_072304163.1">
    <property type="nucleotide sequence ID" value="NZ_FPIY01000003.1"/>
</dbReference>
<evidence type="ECO:0008006" key="3">
    <source>
        <dbReference type="Google" id="ProtNLM"/>
    </source>
</evidence>
<organism evidence="1 2">
    <name type="scientific">Cellulophaga fucicola</name>
    <dbReference type="NCBI Taxonomy" id="76595"/>
    <lineage>
        <taxon>Bacteria</taxon>
        <taxon>Pseudomonadati</taxon>
        <taxon>Bacteroidota</taxon>
        <taxon>Flavobacteriia</taxon>
        <taxon>Flavobacteriales</taxon>
        <taxon>Flavobacteriaceae</taxon>
        <taxon>Cellulophaga</taxon>
    </lineage>
</organism>
<protein>
    <recommendedName>
        <fullName evidence="3">Lipoprotein</fullName>
    </recommendedName>
</protein>
<name>A0A1K1QAK4_9FLAO</name>
<sequence>MKNSIYTFIVILGMLTSCSSQKSLQGSAPFEIGSGYCQESYGGRASSGSEMLVKIPVANLDGYRVNSIFFRGQQAYVKVLDEDGQKYIVANLKAKKAKAPKDMIAHADPKQEVGNTPNTKSADVDFPFELNYDEAVLSYYKGDVINYVKVTGIKHKQAIMYPSKPRE</sequence>
<dbReference type="AlphaFoldDB" id="A0A1K1QAK4"/>
<dbReference type="OrthoDB" id="1364277at2"/>